<gene>
    <name evidence="3" type="ORF">CRP01_33700</name>
</gene>
<accession>A0A2D0N1A4</accession>
<dbReference type="AlphaFoldDB" id="A0A2D0N1A4"/>
<organism evidence="3 4">
    <name type="scientific">Flavilitoribacter nigricans (strain ATCC 23147 / DSM 23189 / NBRC 102662 / NCIMB 1420 / SS-2)</name>
    <name type="common">Lewinella nigricans</name>
    <dbReference type="NCBI Taxonomy" id="1122177"/>
    <lineage>
        <taxon>Bacteria</taxon>
        <taxon>Pseudomonadati</taxon>
        <taxon>Bacteroidota</taxon>
        <taxon>Saprospiria</taxon>
        <taxon>Saprospirales</taxon>
        <taxon>Lewinellaceae</taxon>
        <taxon>Flavilitoribacter</taxon>
    </lineage>
</organism>
<dbReference type="PROSITE" id="PS50110">
    <property type="entry name" value="RESPONSE_REGULATORY"/>
    <property type="match status" value="1"/>
</dbReference>
<proteinExistence type="predicted"/>
<dbReference type="OrthoDB" id="7631574at2"/>
<dbReference type="InterPro" id="IPR011006">
    <property type="entry name" value="CheY-like_superfamily"/>
</dbReference>
<comment type="caution">
    <text evidence="1">Lacks conserved residue(s) required for the propagation of feature annotation.</text>
</comment>
<keyword evidence="4" id="KW-1185">Reference proteome</keyword>
<evidence type="ECO:0000313" key="3">
    <source>
        <dbReference type="EMBL" id="PHN02146.1"/>
    </source>
</evidence>
<dbReference type="Gene3D" id="3.40.50.2300">
    <property type="match status" value="1"/>
</dbReference>
<reference evidence="3 4" key="1">
    <citation type="submission" date="2017-10" db="EMBL/GenBank/DDBJ databases">
        <title>The draft genome sequence of Lewinella nigricans NBRC 102662.</title>
        <authorList>
            <person name="Wang K."/>
        </authorList>
    </citation>
    <scope>NUCLEOTIDE SEQUENCE [LARGE SCALE GENOMIC DNA]</scope>
    <source>
        <strain evidence="3 4">NBRC 102662</strain>
    </source>
</reference>
<dbReference type="EMBL" id="PDUD01000044">
    <property type="protein sequence ID" value="PHN02146.1"/>
    <property type="molecule type" value="Genomic_DNA"/>
</dbReference>
<dbReference type="RefSeq" id="WP_099154486.1">
    <property type="nucleotide sequence ID" value="NZ_PDUD01000044.1"/>
</dbReference>
<evidence type="ECO:0000256" key="1">
    <source>
        <dbReference type="PROSITE-ProRule" id="PRU00169"/>
    </source>
</evidence>
<comment type="caution">
    <text evidence="3">The sequence shown here is derived from an EMBL/GenBank/DDBJ whole genome shotgun (WGS) entry which is preliminary data.</text>
</comment>
<evidence type="ECO:0000313" key="4">
    <source>
        <dbReference type="Proteomes" id="UP000223913"/>
    </source>
</evidence>
<protein>
    <recommendedName>
        <fullName evidence="2">Response regulatory domain-containing protein</fullName>
    </recommendedName>
</protein>
<dbReference type="Proteomes" id="UP000223913">
    <property type="component" value="Unassembled WGS sequence"/>
</dbReference>
<evidence type="ECO:0000259" key="2">
    <source>
        <dbReference type="PROSITE" id="PS50110"/>
    </source>
</evidence>
<name>A0A2D0N1A4_FLAN2</name>
<dbReference type="InterPro" id="IPR001789">
    <property type="entry name" value="Sig_transdc_resp-reg_receiver"/>
</dbReference>
<dbReference type="GO" id="GO:0000160">
    <property type="term" value="P:phosphorelay signal transduction system"/>
    <property type="evidence" value="ECO:0007669"/>
    <property type="project" value="InterPro"/>
</dbReference>
<sequence>MAKVVVFEKNRAGFVLMRVACEPFLEEIELIHILHENALFRYIEQTDIRDIALFIIALRSPVCYSREVIRKLRSTKELIPIPIIIFSPTAYLRDAIVCKDLGANGYLLRSQNLEKFQKTVRFMILTWVDIDLDSNRYQSLTSSDS</sequence>
<dbReference type="SUPFAM" id="SSF52172">
    <property type="entry name" value="CheY-like"/>
    <property type="match status" value="1"/>
</dbReference>
<feature type="domain" description="Response regulatory" evidence="2">
    <location>
        <begin position="1"/>
        <end position="124"/>
    </location>
</feature>